<evidence type="ECO:0000256" key="1">
    <source>
        <dbReference type="SAM" id="Phobius"/>
    </source>
</evidence>
<keyword evidence="3" id="KW-1185">Reference proteome</keyword>
<feature type="non-terminal residue" evidence="2">
    <location>
        <position position="111"/>
    </location>
</feature>
<gene>
    <name evidence="2" type="ORF">MHBO_004764</name>
</gene>
<dbReference type="EMBL" id="JBDODL010005151">
    <property type="protein sequence ID" value="MES1923220.1"/>
    <property type="molecule type" value="Genomic_DNA"/>
</dbReference>
<organism evidence="2 3">
    <name type="scientific">Bonamia ostreae</name>
    <dbReference type="NCBI Taxonomy" id="126728"/>
    <lineage>
        <taxon>Eukaryota</taxon>
        <taxon>Sar</taxon>
        <taxon>Rhizaria</taxon>
        <taxon>Endomyxa</taxon>
        <taxon>Ascetosporea</taxon>
        <taxon>Haplosporida</taxon>
        <taxon>Bonamia</taxon>
    </lineage>
</organism>
<evidence type="ECO:0000313" key="3">
    <source>
        <dbReference type="Proteomes" id="UP001439008"/>
    </source>
</evidence>
<name>A0ABV2AU92_9EUKA</name>
<evidence type="ECO:0000313" key="2">
    <source>
        <dbReference type="EMBL" id="MES1923220.1"/>
    </source>
</evidence>
<comment type="caution">
    <text evidence="2">The sequence shown here is derived from an EMBL/GenBank/DDBJ whole genome shotgun (WGS) entry which is preliminary data.</text>
</comment>
<feature type="transmembrane region" description="Helical" evidence="1">
    <location>
        <begin position="88"/>
        <end position="110"/>
    </location>
</feature>
<keyword evidence="1" id="KW-1133">Transmembrane helix</keyword>
<proteinExistence type="predicted"/>
<keyword evidence="1" id="KW-0812">Transmembrane</keyword>
<sequence>ELALNPQGKVAILEVPISKLHQEIHDRILHMIENWVANGECRDEIAKTESAMIEEFEKMQKQLTDIEENLMNAVGSGNSTSGSSVGKVVGIVAAAPLWIPLVLLGAVLALG</sequence>
<dbReference type="Proteomes" id="UP001439008">
    <property type="component" value="Unassembled WGS sequence"/>
</dbReference>
<feature type="non-terminal residue" evidence="2">
    <location>
        <position position="1"/>
    </location>
</feature>
<reference evidence="2 3" key="1">
    <citation type="journal article" date="2024" name="BMC Biol.">
        <title>Comparative genomics of Ascetosporea gives new insight into the evolutionary basis for animal parasitism in Rhizaria.</title>
        <authorList>
            <person name="Hiltunen Thoren M."/>
            <person name="Onut-Brannstrom I."/>
            <person name="Alfjorden A."/>
            <person name="Peckova H."/>
            <person name="Swords F."/>
            <person name="Hooper C."/>
            <person name="Holzer A.S."/>
            <person name="Bass D."/>
            <person name="Burki F."/>
        </authorList>
    </citation>
    <scope>NUCLEOTIDE SEQUENCE [LARGE SCALE GENOMIC DNA]</scope>
    <source>
        <strain evidence="2">20-A016</strain>
    </source>
</reference>
<accession>A0ABV2AU92</accession>
<protein>
    <submittedName>
        <fullName evidence="2">Uncharacterized protein</fullName>
    </submittedName>
</protein>
<keyword evidence="1" id="KW-0472">Membrane</keyword>